<evidence type="ECO:0000313" key="2">
    <source>
        <dbReference type="Proteomes" id="UP000260721"/>
    </source>
</evidence>
<name>A0A3E3E446_9FIRM</name>
<dbReference type="RefSeq" id="WP_117446288.1">
    <property type="nucleotide sequence ID" value="NZ_QUSK01000013.1"/>
</dbReference>
<sequence length="138" mass="15545">MLAKLSYIDIGDKKYPMSFSLSSAKRMGGLSELSKGFDKDNVDLVQAASMLSDILHVMICTGCTYCNAMHLPPYDRAPIDRNGRFIPIKKEEMEVLIPLEAETMKVIVRKIQECVSNGKKRELQAVPSKKVKKKKPNR</sequence>
<gene>
    <name evidence="1" type="ORF">DXC78_06570</name>
</gene>
<accession>A0A3E3E446</accession>
<reference evidence="1 2" key="1">
    <citation type="submission" date="2018-08" db="EMBL/GenBank/DDBJ databases">
        <title>A genome reference for cultivated species of the human gut microbiota.</title>
        <authorList>
            <person name="Zou Y."/>
            <person name="Xue W."/>
            <person name="Luo G."/>
        </authorList>
    </citation>
    <scope>NUCLEOTIDE SEQUENCE [LARGE SCALE GENOMIC DNA]</scope>
    <source>
        <strain evidence="1 2">TF08-11</strain>
    </source>
</reference>
<dbReference type="AlphaFoldDB" id="A0A3E3E446"/>
<proteinExistence type="predicted"/>
<comment type="caution">
    <text evidence="1">The sequence shown here is derived from an EMBL/GenBank/DDBJ whole genome shotgun (WGS) entry which is preliminary data.</text>
</comment>
<protein>
    <submittedName>
        <fullName evidence="1">Uncharacterized protein</fullName>
    </submittedName>
</protein>
<evidence type="ECO:0000313" key="1">
    <source>
        <dbReference type="EMBL" id="RGD76350.1"/>
    </source>
</evidence>
<dbReference type="EMBL" id="QUSK01000013">
    <property type="protein sequence ID" value="RGD76350.1"/>
    <property type="molecule type" value="Genomic_DNA"/>
</dbReference>
<organism evidence="1 2">
    <name type="scientific">Faecalicoccus pleomorphus</name>
    <dbReference type="NCBI Taxonomy" id="1323"/>
    <lineage>
        <taxon>Bacteria</taxon>
        <taxon>Bacillati</taxon>
        <taxon>Bacillota</taxon>
        <taxon>Erysipelotrichia</taxon>
        <taxon>Erysipelotrichales</taxon>
        <taxon>Erysipelotrichaceae</taxon>
        <taxon>Faecalicoccus</taxon>
    </lineage>
</organism>
<dbReference type="Proteomes" id="UP000260721">
    <property type="component" value="Unassembled WGS sequence"/>
</dbReference>